<evidence type="ECO:0000313" key="1">
    <source>
        <dbReference type="EMBL" id="TNV85753.1"/>
    </source>
</evidence>
<sequence>MQKLLYIIGLFFEQRGTQLEQANDYYVWSICCPLIEQLELNLMKKSLKKLHRYAQTSLAQQLQNKVQILLTKFAVKQRSVQIIVEMCNEQQHAHQAILGFISQQIFDNLQDNDFFGLMTLRSGKQPFSAINLERKYNNLKMKRSTLRQLNMTYRSASNSHHSQHDEKFAGLQSCLRYCFESAGDVCPKKMIKRKNGQIHSAPQNWVVAIVGQHQQELTRIEQYIQVAQLYSNINLIIIGVSIYDKQLCDKYWKLCNMTPEGQFVNLNFTEQDEQISRLFELNGKQENKDKKYDEVPSYERTFSRVQAAMQLFDSKREPYITQHIDFN</sequence>
<name>A0A8J8P2K7_HALGN</name>
<dbReference type="Proteomes" id="UP000785679">
    <property type="component" value="Unassembled WGS sequence"/>
</dbReference>
<protein>
    <submittedName>
        <fullName evidence="1">Uncharacterized protein</fullName>
    </submittedName>
</protein>
<dbReference type="AlphaFoldDB" id="A0A8J8P2K7"/>
<gene>
    <name evidence="1" type="ORF">FGO68_gene15318</name>
</gene>
<accession>A0A8J8P2K7</accession>
<keyword evidence="2" id="KW-1185">Reference proteome</keyword>
<organism evidence="1 2">
    <name type="scientific">Halteria grandinella</name>
    <dbReference type="NCBI Taxonomy" id="5974"/>
    <lineage>
        <taxon>Eukaryota</taxon>
        <taxon>Sar</taxon>
        <taxon>Alveolata</taxon>
        <taxon>Ciliophora</taxon>
        <taxon>Intramacronucleata</taxon>
        <taxon>Spirotrichea</taxon>
        <taxon>Stichotrichia</taxon>
        <taxon>Sporadotrichida</taxon>
        <taxon>Halteriidae</taxon>
        <taxon>Halteria</taxon>
    </lineage>
</organism>
<evidence type="ECO:0000313" key="2">
    <source>
        <dbReference type="Proteomes" id="UP000785679"/>
    </source>
</evidence>
<dbReference type="OrthoDB" id="325494at2759"/>
<dbReference type="EMBL" id="RRYP01001573">
    <property type="protein sequence ID" value="TNV85753.1"/>
    <property type="molecule type" value="Genomic_DNA"/>
</dbReference>
<comment type="caution">
    <text evidence="1">The sequence shown here is derived from an EMBL/GenBank/DDBJ whole genome shotgun (WGS) entry which is preliminary data.</text>
</comment>
<proteinExistence type="predicted"/>
<reference evidence="1" key="1">
    <citation type="submission" date="2019-06" db="EMBL/GenBank/DDBJ databases">
        <authorList>
            <person name="Zheng W."/>
        </authorList>
    </citation>
    <scope>NUCLEOTIDE SEQUENCE</scope>
    <source>
        <strain evidence="1">QDHG01</strain>
    </source>
</reference>